<comment type="caution">
    <text evidence="2">The sequence shown here is derived from an EMBL/GenBank/DDBJ whole genome shotgun (WGS) entry which is preliminary data.</text>
</comment>
<keyword evidence="3" id="KW-1185">Reference proteome</keyword>
<evidence type="ECO:0000313" key="3">
    <source>
        <dbReference type="Proteomes" id="UP001501570"/>
    </source>
</evidence>
<dbReference type="SUPFAM" id="SSF52266">
    <property type="entry name" value="SGNH hydrolase"/>
    <property type="match status" value="1"/>
</dbReference>
<reference evidence="3" key="1">
    <citation type="journal article" date="2019" name="Int. J. Syst. Evol. Microbiol.">
        <title>The Global Catalogue of Microorganisms (GCM) 10K type strain sequencing project: providing services to taxonomists for standard genome sequencing and annotation.</title>
        <authorList>
            <consortium name="The Broad Institute Genomics Platform"/>
            <consortium name="The Broad Institute Genome Sequencing Center for Infectious Disease"/>
            <person name="Wu L."/>
            <person name="Ma J."/>
        </authorList>
    </citation>
    <scope>NUCLEOTIDE SEQUENCE [LARGE SCALE GENOMIC DNA]</scope>
    <source>
        <strain evidence="3">JCM 18304</strain>
    </source>
</reference>
<dbReference type="EMBL" id="BAABJQ010000014">
    <property type="protein sequence ID" value="GAA5190670.1"/>
    <property type="molecule type" value="Genomic_DNA"/>
</dbReference>
<dbReference type="InterPro" id="IPR036514">
    <property type="entry name" value="SGNH_hydro_sf"/>
</dbReference>
<dbReference type="PANTHER" id="PTHR30383:SF5">
    <property type="entry name" value="SGNH HYDROLASE-TYPE ESTERASE DOMAIN-CONTAINING PROTEIN"/>
    <property type="match status" value="1"/>
</dbReference>
<gene>
    <name evidence="2" type="ORF">GCM10023322_46380</name>
</gene>
<proteinExistence type="predicted"/>
<sequence length="210" mass="22457">MNISIAPGSTVLFIGDSITDCDRDRDSPDSLGAGYVAMAAGWFATRHPGSRVRFVNRGIGGDRVVDLHARWDTDCLAVKADLVSVLVGINDVWGRYERDDPTPPDTFAEHYRTILDRAAGQGAALILVEPFLLPAREQLWARREDLDPKIGVVRRLAAEFGAALVPADGVMAAATAASGPHEWSPDGVHLTPAGHALLAQAWLRAAGVVC</sequence>
<dbReference type="CDD" id="cd01834">
    <property type="entry name" value="SGNH_hydrolase_like_2"/>
    <property type="match status" value="1"/>
</dbReference>
<accession>A0ABP9S5A9</accession>
<keyword evidence="2" id="KW-0378">Hydrolase</keyword>
<dbReference type="InterPro" id="IPR013830">
    <property type="entry name" value="SGNH_hydro"/>
</dbReference>
<name>A0ABP9S5A9_9ACTN</name>
<dbReference type="InterPro" id="IPR051532">
    <property type="entry name" value="Ester_Hydrolysis_Enzymes"/>
</dbReference>
<dbReference type="Gene3D" id="3.40.50.1110">
    <property type="entry name" value="SGNH hydrolase"/>
    <property type="match status" value="1"/>
</dbReference>
<feature type="domain" description="SGNH hydrolase-type esterase" evidence="1">
    <location>
        <begin position="13"/>
        <end position="197"/>
    </location>
</feature>
<dbReference type="Pfam" id="PF13472">
    <property type="entry name" value="Lipase_GDSL_2"/>
    <property type="match status" value="1"/>
</dbReference>
<protein>
    <submittedName>
        <fullName evidence="2">SGNH/GDSL hydrolase family protein</fullName>
    </submittedName>
</protein>
<dbReference type="RefSeq" id="WP_345632777.1">
    <property type="nucleotide sequence ID" value="NZ_BAABJQ010000014.1"/>
</dbReference>
<dbReference type="PANTHER" id="PTHR30383">
    <property type="entry name" value="THIOESTERASE 1/PROTEASE 1/LYSOPHOSPHOLIPASE L1"/>
    <property type="match status" value="1"/>
</dbReference>
<dbReference type="Proteomes" id="UP001501570">
    <property type="component" value="Unassembled WGS sequence"/>
</dbReference>
<organism evidence="2 3">
    <name type="scientific">Rugosimonospora acidiphila</name>
    <dbReference type="NCBI Taxonomy" id="556531"/>
    <lineage>
        <taxon>Bacteria</taxon>
        <taxon>Bacillati</taxon>
        <taxon>Actinomycetota</taxon>
        <taxon>Actinomycetes</taxon>
        <taxon>Micromonosporales</taxon>
        <taxon>Micromonosporaceae</taxon>
        <taxon>Rugosimonospora</taxon>
    </lineage>
</organism>
<dbReference type="GO" id="GO:0016787">
    <property type="term" value="F:hydrolase activity"/>
    <property type="evidence" value="ECO:0007669"/>
    <property type="project" value="UniProtKB-KW"/>
</dbReference>
<evidence type="ECO:0000313" key="2">
    <source>
        <dbReference type="EMBL" id="GAA5190670.1"/>
    </source>
</evidence>
<evidence type="ECO:0000259" key="1">
    <source>
        <dbReference type="Pfam" id="PF13472"/>
    </source>
</evidence>